<accession>A0AAN6GER1</accession>
<feature type="compositionally biased region" description="Polar residues" evidence="1">
    <location>
        <begin position="136"/>
        <end position="156"/>
    </location>
</feature>
<evidence type="ECO:0000313" key="4">
    <source>
        <dbReference type="EMBL" id="KAK0535355.1"/>
    </source>
</evidence>
<evidence type="ECO:0000256" key="1">
    <source>
        <dbReference type="SAM" id="MobiDB-lite"/>
    </source>
</evidence>
<dbReference type="AlphaFoldDB" id="A0AAN6GER1"/>
<dbReference type="Proteomes" id="UP001176521">
    <property type="component" value="Unassembled WGS sequence"/>
</dbReference>
<keyword evidence="2" id="KW-0812">Transmembrane</keyword>
<evidence type="ECO:0000256" key="2">
    <source>
        <dbReference type="SAM" id="Phobius"/>
    </source>
</evidence>
<keyword evidence="5" id="KW-1185">Reference proteome</keyword>
<dbReference type="EMBL" id="JAPDMQ010000097">
    <property type="protein sequence ID" value="KAK0535355.1"/>
    <property type="molecule type" value="Genomic_DNA"/>
</dbReference>
<name>A0AAN6GER1_9BASI</name>
<sequence>MISKSARLGLLVRQTAVLAAAAPATLTAAAPVWPPCQLVSRQGALAGINDVLSDAGKNALDKAQHRTAGLSTTQLSVLIAVLLLVLGLGCFGLWYCVGARAQRRHARQAAAAAPSAAEEERNTGSGDKSHAGKEQSGWTRFNNESQVTSSTSLNKF</sequence>
<feature type="chain" id="PRO_5043036913" evidence="3">
    <location>
        <begin position="30"/>
        <end position="156"/>
    </location>
</feature>
<gene>
    <name evidence="4" type="ORF">OC842_002333</name>
</gene>
<keyword evidence="3" id="KW-0732">Signal</keyword>
<feature type="compositionally biased region" description="Basic and acidic residues" evidence="1">
    <location>
        <begin position="118"/>
        <end position="133"/>
    </location>
</feature>
<evidence type="ECO:0000313" key="5">
    <source>
        <dbReference type="Proteomes" id="UP001176521"/>
    </source>
</evidence>
<comment type="caution">
    <text evidence="4">The sequence shown here is derived from an EMBL/GenBank/DDBJ whole genome shotgun (WGS) entry which is preliminary data.</text>
</comment>
<proteinExistence type="predicted"/>
<keyword evidence="2" id="KW-1133">Transmembrane helix</keyword>
<protein>
    <submittedName>
        <fullName evidence="4">Uncharacterized protein</fullName>
    </submittedName>
</protein>
<organism evidence="4 5">
    <name type="scientific">Tilletia horrida</name>
    <dbReference type="NCBI Taxonomy" id="155126"/>
    <lineage>
        <taxon>Eukaryota</taxon>
        <taxon>Fungi</taxon>
        <taxon>Dikarya</taxon>
        <taxon>Basidiomycota</taxon>
        <taxon>Ustilaginomycotina</taxon>
        <taxon>Exobasidiomycetes</taxon>
        <taxon>Tilletiales</taxon>
        <taxon>Tilletiaceae</taxon>
        <taxon>Tilletia</taxon>
    </lineage>
</organism>
<feature type="transmembrane region" description="Helical" evidence="2">
    <location>
        <begin position="75"/>
        <end position="97"/>
    </location>
</feature>
<evidence type="ECO:0000256" key="3">
    <source>
        <dbReference type="SAM" id="SignalP"/>
    </source>
</evidence>
<reference evidence="4" key="1">
    <citation type="journal article" date="2023" name="PhytoFront">
        <title>Draft Genome Resources of Seven Strains of Tilletia horrida, Causal Agent of Kernel Smut of Rice.</title>
        <authorList>
            <person name="Khanal S."/>
            <person name="Antony Babu S."/>
            <person name="Zhou X.G."/>
        </authorList>
    </citation>
    <scope>NUCLEOTIDE SEQUENCE</scope>
    <source>
        <strain evidence="4">TX3</strain>
    </source>
</reference>
<keyword evidence="2" id="KW-0472">Membrane</keyword>
<feature type="signal peptide" evidence="3">
    <location>
        <begin position="1"/>
        <end position="29"/>
    </location>
</feature>
<feature type="region of interest" description="Disordered" evidence="1">
    <location>
        <begin position="111"/>
        <end position="156"/>
    </location>
</feature>